<organism evidence="3 4">
    <name type="scientific">Amylocarpus encephaloides</name>
    <dbReference type="NCBI Taxonomy" id="45428"/>
    <lineage>
        <taxon>Eukaryota</taxon>
        <taxon>Fungi</taxon>
        <taxon>Dikarya</taxon>
        <taxon>Ascomycota</taxon>
        <taxon>Pezizomycotina</taxon>
        <taxon>Leotiomycetes</taxon>
        <taxon>Helotiales</taxon>
        <taxon>Helotiales incertae sedis</taxon>
        <taxon>Amylocarpus</taxon>
    </lineage>
</organism>
<name>A0A9P7YJ51_9HELO</name>
<evidence type="ECO:0000313" key="3">
    <source>
        <dbReference type="EMBL" id="KAG9234546.1"/>
    </source>
</evidence>
<evidence type="ECO:0000256" key="1">
    <source>
        <dbReference type="SAM" id="Phobius"/>
    </source>
</evidence>
<evidence type="ECO:0000313" key="4">
    <source>
        <dbReference type="Proteomes" id="UP000824998"/>
    </source>
</evidence>
<keyword evidence="1" id="KW-1133">Transmembrane helix</keyword>
<dbReference type="InterPro" id="IPR046529">
    <property type="entry name" value="DUF6594"/>
</dbReference>
<proteinExistence type="predicted"/>
<dbReference type="OrthoDB" id="5342093at2759"/>
<keyword evidence="1" id="KW-0472">Membrane</keyword>
<keyword evidence="4" id="KW-1185">Reference proteome</keyword>
<protein>
    <recommendedName>
        <fullName evidence="2">DUF6594 domain-containing protein</fullName>
    </recommendedName>
</protein>
<dbReference type="Pfam" id="PF20237">
    <property type="entry name" value="DUF6594"/>
    <property type="match status" value="1"/>
</dbReference>
<gene>
    <name evidence="3" type="ORF">BJ875DRAFT_376161</name>
</gene>
<reference evidence="3" key="1">
    <citation type="journal article" date="2021" name="IMA Fungus">
        <title>Genomic characterization of three marine fungi, including Emericellopsis atlantica sp. nov. with signatures of a generalist lifestyle and marine biomass degradation.</title>
        <authorList>
            <person name="Hagestad O.C."/>
            <person name="Hou L."/>
            <person name="Andersen J.H."/>
            <person name="Hansen E.H."/>
            <person name="Altermark B."/>
            <person name="Li C."/>
            <person name="Kuhnert E."/>
            <person name="Cox R.J."/>
            <person name="Crous P.W."/>
            <person name="Spatafora J.W."/>
            <person name="Lail K."/>
            <person name="Amirebrahimi M."/>
            <person name="Lipzen A."/>
            <person name="Pangilinan J."/>
            <person name="Andreopoulos W."/>
            <person name="Hayes R.D."/>
            <person name="Ng V."/>
            <person name="Grigoriev I.V."/>
            <person name="Jackson S.A."/>
            <person name="Sutton T.D.S."/>
            <person name="Dobson A.D.W."/>
            <person name="Rama T."/>
        </authorList>
    </citation>
    <scope>NUCLEOTIDE SEQUENCE</scope>
    <source>
        <strain evidence="3">TRa018bII</strain>
    </source>
</reference>
<dbReference type="Proteomes" id="UP000824998">
    <property type="component" value="Unassembled WGS sequence"/>
</dbReference>
<accession>A0A9P7YJ51</accession>
<sequence length="285" mass="31851">MAGYPKLGTLMGSHPEYAIFRRFGALNAENLLYLQAEIQDLEILLRIQQSKDKSSTDQDQRIYDREWCTLKECCEAEAYHGRRVTQWSLILQIREKIKEYNAALLQESAVIKLGHPQPICVNFLQAWMQRPAMGDIQLLGGDRKIWSEPDLLDMVSLHHPTSEGLFSNWAAALAMEYFHKYVGRHWIQLPESAEYLANTTSYHDITLLRVARFFATVVACTLPVLSMSILYSVGPMAQRLGIIGVLTTAFSLCMGLITTASVEGIFAATAAFAAVQVVFVGTSAA</sequence>
<feature type="domain" description="DUF6594" evidence="2">
    <location>
        <begin position="4"/>
        <end position="277"/>
    </location>
</feature>
<evidence type="ECO:0000259" key="2">
    <source>
        <dbReference type="Pfam" id="PF20237"/>
    </source>
</evidence>
<feature type="transmembrane region" description="Helical" evidence="1">
    <location>
        <begin position="213"/>
        <end position="233"/>
    </location>
</feature>
<feature type="transmembrane region" description="Helical" evidence="1">
    <location>
        <begin position="240"/>
        <end position="258"/>
    </location>
</feature>
<dbReference type="AlphaFoldDB" id="A0A9P7YJ51"/>
<keyword evidence="1" id="KW-0812">Transmembrane</keyword>
<dbReference type="PANTHER" id="PTHR34502:SF5">
    <property type="entry name" value="DUF6594 DOMAIN-CONTAINING PROTEIN"/>
    <property type="match status" value="1"/>
</dbReference>
<comment type="caution">
    <text evidence="3">The sequence shown here is derived from an EMBL/GenBank/DDBJ whole genome shotgun (WGS) entry which is preliminary data.</text>
</comment>
<dbReference type="PANTHER" id="PTHR34502">
    <property type="entry name" value="DUF6594 DOMAIN-CONTAINING PROTEIN-RELATED"/>
    <property type="match status" value="1"/>
</dbReference>
<dbReference type="EMBL" id="MU251459">
    <property type="protein sequence ID" value="KAG9234546.1"/>
    <property type="molecule type" value="Genomic_DNA"/>
</dbReference>